<keyword evidence="5" id="KW-0378">Hydrolase</keyword>
<feature type="transmembrane region" description="Helical" evidence="8">
    <location>
        <begin position="92"/>
        <end position="111"/>
    </location>
</feature>
<evidence type="ECO:0000256" key="1">
    <source>
        <dbReference type="ARBA" id="ARBA00004651"/>
    </source>
</evidence>
<keyword evidence="7 8" id="KW-0472">Membrane</keyword>
<evidence type="ECO:0008006" key="10">
    <source>
        <dbReference type="Google" id="ProtNLM"/>
    </source>
</evidence>
<keyword evidence="4 8" id="KW-0812">Transmembrane</keyword>
<sequence length="194" mass="21751">PVLWTLAALAFIVPVALVAYWHLRLGRFIVRFLVVVAVLFALDALVSYVAPGAHRWLQDFNVSMVSELFWWHEVHHTVHGANLIHNGVSAQITVACAGSPLYLLYGALLVADNALTKKQRLAGLLFGIPLLLIYNMLRILWSVYVHWQTHLNIHDAFYLLSPLVVLFVWWFVRSVALLRPESPASAASHGLTSP</sequence>
<feature type="transmembrane region" description="Helical" evidence="8">
    <location>
        <begin position="123"/>
        <end position="144"/>
    </location>
</feature>
<dbReference type="EMBL" id="BARS01016979">
    <property type="protein sequence ID" value="GAF92871.1"/>
    <property type="molecule type" value="Genomic_DNA"/>
</dbReference>
<evidence type="ECO:0000256" key="3">
    <source>
        <dbReference type="ARBA" id="ARBA00022670"/>
    </source>
</evidence>
<feature type="non-terminal residue" evidence="9">
    <location>
        <position position="1"/>
    </location>
</feature>
<gene>
    <name evidence="9" type="ORF">S01H1_27836</name>
</gene>
<dbReference type="GO" id="GO:0005886">
    <property type="term" value="C:plasma membrane"/>
    <property type="evidence" value="ECO:0007669"/>
    <property type="project" value="UniProtKB-SubCell"/>
</dbReference>
<name>X0U0F4_9ZZZZ</name>
<organism evidence="9">
    <name type="scientific">marine sediment metagenome</name>
    <dbReference type="NCBI Taxonomy" id="412755"/>
    <lineage>
        <taxon>unclassified sequences</taxon>
        <taxon>metagenomes</taxon>
        <taxon>ecological metagenomes</taxon>
    </lineage>
</organism>
<comment type="caution">
    <text evidence="9">The sequence shown here is derived from an EMBL/GenBank/DDBJ whole genome shotgun (WGS) entry which is preliminary data.</text>
</comment>
<feature type="transmembrane region" description="Helical" evidence="8">
    <location>
        <begin position="156"/>
        <end position="172"/>
    </location>
</feature>
<evidence type="ECO:0000256" key="7">
    <source>
        <dbReference type="ARBA" id="ARBA00023136"/>
    </source>
</evidence>
<keyword evidence="3" id="KW-0645">Protease</keyword>
<feature type="transmembrane region" description="Helical" evidence="8">
    <location>
        <begin position="30"/>
        <end position="50"/>
    </location>
</feature>
<reference evidence="9" key="1">
    <citation type="journal article" date="2014" name="Front. Microbiol.">
        <title>High frequency of phylogenetically diverse reductive dehalogenase-homologous genes in deep subseafloor sedimentary metagenomes.</title>
        <authorList>
            <person name="Kawai M."/>
            <person name="Futagami T."/>
            <person name="Toyoda A."/>
            <person name="Takaki Y."/>
            <person name="Nishi S."/>
            <person name="Hori S."/>
            <person name="Arai W."/>
            <person name="Tsubouchi T."/>
            <person name="Morono Y."/>
            <person name="Uchiyama I."/>
            <person name="Ito T."/>
            <person name="Fujiyama A."/>
            <person name="Inagaki F."/>
            <person name="Takami H."/>
        </authorList>
    </citation>
    <scope>NUCLEOTIDE SEQUENCE</scope>
    <source>
        <strain evidence="9">Expedition CK06-06</strain>
    </source>
</reference>
<protein>
    <recommendedName>
        <fullName evidence="10">Exosortase/archaeosortase family protein</fullName>
    </recommendedName>
</protein>
<evidence type="ECO:0000313" key="9">
    <source>
        <dbReference type="EMBL" id="GAF92871.1"/>
    </source>
</evidence>
<dbReference type="Pfam" id="PF09721">
    <property type="entry name" value="Exosortase_EpsH"/>
    <property type="match status" value="1"/>
</dbReference>
<dbReference type="NCBIfam" id="TIGR04178">
    <property type="entry name" value="exo_archaeo"/>
    <property type="match status" value="1"/>
</dbReference>
<evidence type="ECO:0000256" key="6">
    <source>
        <dbReference type="ARBA" id="ARBA00022989"/>
    </source>
</evidence>
<dbReference type="GO" id="GO:0006508">
    <property type="term" value="P:proteolysis"/>
    <property type="evidence" value="ECO:0007669"/>
    <property type="project" value="UniProtKB-KW"/>
</dbReference>
<keyword evidence="6 8" id="KW-1133">Transmembrane helix</keyword>
<accession>X0U0F4</accession>
<keyword evidence="2" id="KW-1003">Cell membrane</keyword>
<proteinExistence type="predicted"/>
<evidence type="ECO:0000256" key="8">
    <source>
        <dbReference type="SAM" id="Phobius"/>
    </source>
</evidence>
<dbReference type="InterPro" id="IPR026392">
    <property type="entry name" value="Exo/Archaeosortase_dom"/>
</dbReference>
<evidence type="ECO:0000256" key="5">
    <source>
        <dbReference type="ARBA" id="ARBA00022801"/>
    </source>
</evidence>
<comment type="subcellular location">
    <subcellularLocation>
        <location evidence="1">Cell membrane</location>
        <topology evidence="1">Multi-pass membrane protein</topology>
    </subcellularLocation>
</comment>
<evidence type="ECO:0000256" key="2">
    <source>
        <dbReference type="ARBA" id="ARBA00022475"/>
    </source>
</evidence>
<dbReference type="AlphaFoldDB" id="X0U0F4"/>
<feature type="transmembrane region" description="Helical" evidence="8">
    <location>
        <begin position="6"/>
        <end position="23"/>
    </location>
</feature>
<dbReference type="GO" id="GO:0008233">
    <property type="term" value="F:peptidase activity"/>
    <property type="evidence" value="ECO:0007669"/>
    <property type="project" value="UniProtKB-KW"/>
</dbReference>
<dbReference type="InterPro" id="IPR019127">
    <property type="entry name" value="Exosortase"/>
</dbReference>
<evidence type="ECO:0000256" key="4">
    <source>
        <dbReference type="ARBA" id="ARBA00022692"/>
    </source>
</evidence>